<gene>
    <name evidence="1" type="ORF">J6595_01490</name>
</gene>
<comment type="caution">
    <text evidence="1">The sequence shown here is derived from an EMBL/GenBank/DDBJ whole genome shotgun (WGS) entry which is preliminary data.</text>
</comment>
<protein>
    <recommendedName>
        <fullName evidence="3">Oxidoreductase molybdopterin-binding domain-containing protein</fullName>
    </recommendedName>
</protein>
<dbReference type="InterPro" id="IPR036374">
    <property type="entry name" value="OxRdtase_Mopterin-bd_sf"/>
</dbReference>
<evidence type="ECO:0008006" key="3">
    <source>
        <dbReference type="Google" id="ProtNLM"/>
    </source>
</evidence>
<organism evidence="1 2">
    <name type="scientific">Jiella mangrovi</name>
    <dbReference type="NCBI Taxonomy" id="2821407"/>
    <lineage>
        <taxon>Bacteria</taxon>
        <taxon>Pseudomonadati</taxon>
        <taxon>Pseudomonadota</taxon>
        <taxon>Alphaproteobacteria</taxon>
        <taxon>Hyphomicrobiales</taxon>
        <taxon>Aurantimonadaceae</taxon>
        <taxon>Jiella</taxon>
    </lineage>
</organism>
<keyword evidence="2" id="KW-1185">Reference proteome</keyword>
<name>A0ABS4BBX6_9HYPH</name>
<dbReference type="RefSeq" id="WP_209592679.1">
    <property type="nucleotide sequence ID" value="NZ_JAGJCF010000001.1"/>
</dbReference>
<proteinExistence type="predicted"/>
<dbReference type="Proteomes" id="UP000678276">
    <property type="component" value="Unassembled WGS sequence"/>
</dbReference>
<accession>A0ABS4BBX6</accession>
<sequence length="149" mass="16212">MTIAGSLGGIDDPATKVVEITDNSGRSMSYSRNDLLQMRQTRFRTAAPFMQPASLMEGPSVAELLDVFAPGESFRRIEIAALDSYVATADVTKLVADGAIIAVKRDGALLPIADKGPACLIFPFDDRPALKDKRHYGLCIWQIVEIRLS</sequence>
<dbReference type="SUPFAM" id="SSF56524">
    <property type="entry name" value="Oxidoreductase molybdopterin-binding domain"/>
    <property type="match status" value="1"/>
</dbReference>
<reference evidence="1 2" key="1">
    <citation type="submission" date="2021-04" db="EMBL/GenBank/DDBJ databases">
        <title>Whole genome sequence of Jiella sp. KSK16Y-1.</title>
        <authorList>
            <person name="Tuo L."/>
        </authorList>
    </citation>
    <scope>NUCLEOTIDE SEQUENCE [LARGE SCALE GENOMIC DNA]</scope>
    <source>
        <strain evidence="1 2">KSK16Y-1</strain>
    </source>
</reference>
<evidence type="ECO:0000313" key="1">
    <source>
        <dbReference type="EMBL" id="MBP0614261.1"/>
    </source>
</evidence>
<evidence type="ECO:0000313" key="2">
    <source>
        <dbReference type="Proteomes" id="UP000678276"/>
    </source>
</evidence>
<dbReference type="EMBL" id="JAGJCF010000001">
    <property type="protein sequence ID" value="MBP0614261.1"/>
    <property type="molecule type" value="Genomic_DNA"/>
</dbReference>